<dbReference type="InParanoid" id="A0A482XDI0"/>
<evidence type="ECO:0000313" key="7">
    <source>
        <dbReference type="EMBL" id="RZF43934.1"/>
    </source>
</evidence>
<dbReference type="FunCoup" id="A0A482XDI0">
    <property type="interactions" value="2098"/>
</dbReference>
<feature type="domain" description="N-acetyltransferase" evidence="5">
    <location>
        <begin position="63"/>
        <end position="128"/>
    </location>
</feature>
<dbReference type="GO" id="GO:0005634">
    <property type="term" value="C:nucleus"/>
    <property type="evidence" value="ECO:0007669"/>
    <property type="project" value="InterPro"/>
</dbReference>
<dbReference type="PANTHER" id="PTHR12046">
    <property type="entry name" value="HISTONE ACETYLTRANSFERASE TYPE B CATALYTIC SUBUNIT"/>
    <property type="match status" value="1"/>
</dbReference>
<keyword evidence="3" id="KW-0234">DNA repair</keyword>
<dbReference type="CDD" id="cd04301">
    <property type="entry name" value="NAT_SF"/>
    <property type="match status" value="1"/>
</dbReference>
<accession>A0A482XDI0</accession>
<dbReference type="Proteomes" id="UP000291343">
    <property type="component" value="Unassembled WGS sequence"/>
</dbReference>
<dbReference type="InterPro" id="IPR048776">
    <property type="entry name" value="HAT1_C"/>
</dbReference>
<organism evidence="7 8">
    <name type="scientific">Laodelphax striatellus</name>
    <name type="common">Small brown planthopper</name>
    <name type="synonym">Delphax striatella</name>
    <dbReference type="NCBI Taxonomy" id="195883"/>
    <lineage>
        <taxon>Eukaryota</taxon>
        <taxon>Metazoa</taxon>
        <taxon>Ecdysozoa</taxon>
        <taxon>Arthropoda</taxon>
        <taxon>Hexapoda</taxon>
        <taxon>Insecta</taxon>
        <taxon>Pterygota</taxon>
        <taxon>Neoptera</taxon>
        <taxon>Paraneoptera</taxon>
        <taxon>Hemiptera</taxon>
        <taxon>Auchenorrhyncha</taxon>
        <taxon>Fulgoroidea</taxon>
        <taxon>Delphacidae</taxon>
        <taxon>Criomorphinae</taxon>
        <taxon>Laodelphax</taxon>
    </lineage>
</organism>
<dbReference type="InterPro" id="IPR017380">
    <property type="entry name" value="Hist_AcTrfase_B-typ_cat-su"/>
</dbReference>
<dbReference type="GO" id="GO:0031509">
    <property type="term" value="P:subtelomeric heterochromatin formation"/>
    <property type="evidence" value="ECO:0007669"/>
    <property type="project" value="InterPro"/>
</dbReference>
<evidence type="ECO:0000313" key="8">
    <source>
        <dbReference type="Proteomes" id="UP000291343"/>
    </source>
</evidence>
<dbReference type="InterPro" id="IPR000182">
    <property type="entry name" value="GNAT_dom"/>
</dbReference>
<evidence type="ECO:0000256" key="4">
    <source>
        <dbReference type="SAM" id="Coils"/>
    </source>
</evidence>
<dbReference type="OrthoDB" id="10253098at2759"/>
<dbReference type="InterPro" id="IPR013523">
    <property type="entry name" value="Hist_AcTrfase_HAT1_C"/>
</dbReference>
<dbReference type="Pfam" id="PF00583">
    <property type="entry name" value="Acetyltransf_1"/>
    <property type="match status" value="1"/>
</dbReference>
<dbReference type="AlphaFoldDB" id="A0A482XDI0"/>
<dbReference type="GO" id="GO:0042393">
    <property type="term" value="F:histone binding"/>
    <property type="evidence" value="ECO:0007669"/>
    <property type="project" value="InterPro"/>
</dbReference>
<evidence type="ECO:0000256" key="3">
    <source>
        <dbReference type="ARBA" id="ARBA00023204"/>
    </source>
</evidence>
<reference evidence="7 8" key="1">
    <citation type="journal article" date="2017" name="Gigascience">
        <title>Genome sequence of the small brown planthopper, Laodelphax striatellus.</title>
        <authorList>
            <person name="Zhu J."/>
            <person name="Jiang F."/>
            <person name="Wang X."/>
            <person name="Yang P."/>
            <person name="Bao Y."/>
            <person name="Zhao W."/>
            <person name="Wang W."/>
            <person name="Lu H."/>
            <person name="Wang Q."/>
            <person name="Cui N."/>
            <person name="Li J."/>
            <person name="Chen X."/>
            <person name="Luo L."/>
            <person name="Yu J."/>
            <person name="Kang L."/>
            <person name="Cui F."/>
        </authorList>
    </citation>
    <scope>NUCLEOTIDE SEQUENCE [LARGE SCALE GENOMIC DNA]</scope>
    <source>
        <strain evidence="7">Lst14</strain>
    </source>
</reference>
<proteinExistence type="predicted"/>
<dbReference type="GO" id="GO:0000781">
    <property type="term" value="C:chromosome, telomeric region"/>
    <property type="evidence" value="ECO:0007669"/>
    <property type="project" value="GOC"/>
</dbReference>
<name>A0A482XDI0_LAOST</name>
<feature type="domain" description="Histone acetyltransferase type B catalytic subunit C-terminal" evidence="6">
    <location>
        <begin position="23"/>
        <end position="58"/>
    </location>
</feature>
<dbReference type="STRING" id="195883.A0A482XDI0"/>
<dbReference type="Gene3D" id="3.40.630.30">
    <property type="match status" value="1"/>
</dbReference>
<dbReference type="Pfam" id="PF21183">
    <property type="entry name" value="HAT1_C"/>
    <property type="match status" value="2"/>
</dbReference>
<dbReference type="GO" id="GO:0006281">
    <property type="term" value="P:DNA repair"/>
    <property type="evidence" value="ECO:0007669"/>
    <property type="project" value="UniProtKB-KW"/>
</dbReference>
<feature type="coiled-coil region" evidence="4">
    <location>
        <begin position="242"/>
        <end position="269"/>
    </location>
</feature>
<dbReference type="InterPro" id="IPR016181">
    <property type="entry name" value="Acyl_CoA_acyltransferase"/>
</dbReference>
<dbReference type="EMBL" id="QKKF02011937">
    <property type="protein sequence ID" value="RZF43934.1"/>
    <property type="molecule type" value="Genomic_DNA"/>
</dbReference>
<evidence type="ECO:0000259" key="6">
    <source>
        <dbReference type="Pfam" id="PF21183"/>
    </source>
</evidence>
<protein>
    <recommendedName>
        <fullName evidence="1">Histone acetyltransferase type B catalytic subunit</fullName>
    </recommendedName>
</protein>
<keyword evidence="4" id="KW-0175">Coiled coil</keyword>
<dbReference type="Gene3D" id="1.10.10.390">
    <property type="match status" value="1"/>
</dbReference>
<sequence>MKEGPFSIVLWIEDPTEEFQAVRDFVDACRCAALPAFRPDCLQQGFTDEMARQAQTSYEKYSSDGAVMYSVAGYTTVYEYYAYPNHVRPRISQVLVLPPHQKQGICTRLLNAIYDHYKADDGVLDITVEDPTEEFQGGGGTLWTRVGCAALPAFRPDFPAGLHRTKWLARRKPRPGINKKQARRVYEILRLKETNMNDKLDYQNYRINVKRRLNIPFQKEQAYFKKMSKALKPEELQSAVSLNSIGQRTEKLEKLYKELEEQYLIVLKRIKREAVL</sequence>
<dbReference type="SMR" id="A0A482XDI0"/>
<gene>
    <name evidence="7" type="ORF">LSTR_LSTR006742</name>
</gene>
<comment type="caution">
    <text evidence="7">The sequence shown here is derived from an EMBL/GenBank/DDBJ whole genome shotgun (WGS) entry which is preliminary data.</text>
</comment>
<keyword evidence="2" id="KW-0227">DNA damage</keyword>
<feature type="domain" description="Histone acetyltransferase type B catalytic subunit C-terminal" evidence="6">
    <location>
        <begin position="148"/>
        <end position="191"/>
    </location>
</feature>
<evidence type="ECO:0000256" key="2">
    <source>
        <dbReference type="ARBA" id="ARBA00022763"/>
    </source>
</evidence>
<evidence type="ECO:0000259" key="5">
    <source>
        <dbReference type="Pfam" id="PF00583"/>
    </source>
</evidence>
<evidence type="ECO:0000256" key="1">
    <source>
        <dbReference type="ARBA" id="ARBA00021268"/>
    </source>
</evidence>
<keyword evidence="8" id="KW-1185">Reference proteome</keyword>
<dbReference type="GO" id="GO:0004402">
    <property type="term" value="F:histone acetyltransferase activity"/>
    <property type="evidence" value="ECO:0007669"/>
    <property type="project" value="InterPro"/>
</dbReference>
<dbReference type="SUPFAM" id="SSF55729">
    <property type="entry name" value="Acyl-CoA N-acyltransferases (Nat)"/>
    <property type="match status" value="1"/>
</dbReference>